<sequence length="296" mass="33282">MLVLRIAQVFYLENSSPIQIPDSVVSELRALCRQYYQFNSLYGDVQRHFRSVLDLLFPGYDRVFQNICNPTSLELLSHYPSPKDVLAADQEHVLSILLHNRRGRSWNGLKLALINTIARESLPDSEATVSHQIAVRNYISLLRTYRAAIDDIQQHMLQLASSRPEHALLRSIPGVGPLTSAAIQAEIGDIKRFPSVKQLIAFAGLDSSVYESGTFRANKNQISKRGSSYLRTALYQATVAGISKQVNGPRNEILSTYYQLKRSQGKQPKVAIVATSNKLLRIFYGVLSTRMPFCKD</sequence>
<keyword evidence="3" id="KW-1185">Reference proteome</keyword>
<dbReference type="InterPro" id="IPR047650">
    <property type="entry name" value="Transpos_IS110"/>
</dbReference>
<dbReference type="NCBIfam" id="NF033542">
    <property type="entry name" value="transpos_IS110"/>
    <property type="match status" value="1"/>
</dbReference>
<comment type="caution">
    <text evidence="2">The sequence shown here is derived from an EMBL/GenBank/DDBJ whole genome shotgun (WGS) entry which is preliminary data.</text>
</comment>
<evidence type="ECO:0000313" key="2">
    <source>
        <dbReference type="EMBL" id="MFC6331987.1"/>
    </source>
</evidence>
<dbReference type="PANTHER" id="PTHR33055:SF15">
    <property type="entry name" value="TRANSPOSASE-RELATED"/>
    <property type="match status" value="1"/>
</dbReference>
<proteinExistence type="predicted"/>
<evidence type="ECO:0000259" key="1">
    <source>
        <dbReference type="Pfam" id="PF02371"/>
    </source>
</evidence>
<dbReference type="RefSeq" id="WP_379231873.1">
    <property type="nucleotide sequence ID" value="NZ_JBHSTE010000002.1"/>
</dbReference>
<protein>
    <submittedName>
        <fullName evidence="2">IS110 family transposase</fullName>
    </submittedName>
</protein>
<feature type="domain" description="Transposase IS116/IS110/IS902 C-terminal" evidence="1">
    <location>
        <begin position="167"/>
        <end position="245"/>
    </location>
</feature>
<evidence type="ECO:0000313" key="3">
    <source>
        <dbReference type="Proteomes" id="UP001596233"/>
    </source>
</evidence>
<name>A0ABW1UZT3_9BACL</name>
<dbReference type="InterPro" id="IPR003346">
    <property type="entry name" value="Transposase_20"/>
</dbReference>
<reference evidence="3" key="1">
    <citation type="journal article" date="2019" name="Int. J. Syst. Evol. Microbiol.">
        <title>The Global Catalogue of Microorganisms (GCM) 10K type strain sequencing project: providing services to taxonomists for standard genome sequencing and annotation.</title>
        <authorList>
            <consortium name="The Broad Institute Genomics Platform"/>
            <consortium name="The Broad Institute Genome Sequencing Center for Infectious Disease"/>
            <person name="Wu L."/>
            <person name="Ma J."/>
        </authorList>
    </citation>
    <scope>NUCLEOTIDE SEQUENCE [LARGE SCALE GENOMIC DNA]</scope>
    <source>
        <strain evidence="3">PCU 280</strain>
    </source>
</reference>
<dbReference type="Proteomes" id="UP001596233">
    <property type="component" value="Unassembled WGS sequence"/>
</dbReference>
<accession>A0ABW1UZT3</accession>
<dbReference type="PANTHER" id="PTHR33055">
    <property type="entry name" value="TRANSPOSASE FOR INSERTION SEQUENCE ELEMENT IS1111A"/>
    <property type="match status" value="1"/>
</dbReference>
<organism evidence="2 3">
    <name type="scientific">Paenibacillus septentrionalis</name>
    <dbReference type="NCBI Taxonomy" id="429342"/>
    <lineage>
        <taxon>Bacteria</taxon>
        <taxon>Bacillati</taxon>
        <taxon>Bacillota</taxon>
        <taxon>Bacilli</taxon>
        <taxon>Bacillales</taxon>
        <taxon>Paenibacillaceae</taxon>
        <taxon>Paenibacillus</taxon>
    </lineage>
</organism>
<gene>
    <name evidence="2" type="ORF">ACFP56_05075</name>
</gene>
<dbReference type="Pfam" id="PF02371">
    <property type="entry name" value="Transposase_20"/>
    <property type="match status" value="1"/>
</dbReference>
<dbReference type="EMBL" id="JBHSTE010000002">
    <property type="protein sequence ID" value="MFC6331987.1"/>
    <property type="molecule type" value="Genomic_DNA"/>
</dbReference>